<sequence length="46" mass="4779">MTGSETDAQSGSLGRDDAASIPLRVAPMLMLGLSILVLVILYVTTT</sequence>
<organism evidence="2 3">
    <name type="scientific">Natronoarchaeum mannanilyticum</name>
    <dbReference type="NCBI Taxonomy" id="926360"/>
    <lineage>
        <taxon>Archaea</taxon>
        <taxon>Methanobacteriati</taxon>
        <taxon>Methanobacteriota</taxon>
        <taxon>Stenosarchaea group</taxon>
        <taxon>Halobacteria</taxon>
        <taxon>Halobacteriales</taxon>
        <taxon>Natronoarchaeaceae</taxon>
    </lineage>
</organism>
<dbReference type="EMBL" id="BAAADV010000002">
    <property type="protein sequence ID" value="GAA0670700.1"/>
    <property type="molecule type" value="Genomic_DNA"/>
</dbReference>
<accession>A0AAV3T9K7</accession>
<keyword evidence="1" id="KW-1133">Transmembrane helix</keyword>
<evidence type="ECO:0000313" key="2">
    <source>
        <dbReference type="EMBL" id="GAA0670700.1"/>
    </source>
</evidence>
<dbReference type="AlphaFoldDB" id="A0AAV3T9K7"/>
<gene>
    <name evidence="2" type="ORF">GCM10009020_16210</name>
</gene>
<evidence type="ECO:0000313" key="3">
    <source>
        <dbReference type="Proteomes" id="UP001500420"/>
    </source>
</evidence>
<reference evidence="2 3" key="1">
    <citation type="journal article" date="2019" name="Int. J. Syst. Evol. Microbiol.">
        <title>The Global Catalogue of Microorganisms (GCM) 10K type strain sequencing project: providing services to taxonomists for standard genome sequencing and annotation.</title>
        <authorList>
            <consortium name="The Broad Institute Genomics Platform"/>
            <consortium name="The Broad Institute Genome Sequencing Center for Infectious Disease"/>
            <person name="Wu L."/>
            <person name="Ma J."/>
        </authorList>
    </citation>
    <scope>NUCLEOTIDE SEQUENCE [LARGE SCALE GENOMIC DNA]</scope>
    <source>
        <strain evidence="2 3">JCM 16328</strain>
    </source>
</reference>
<comment type="caution">
    <text evidence="2">The sequence shown here is derived from an EMBL/GenBank/DDBJ whole genome shotgun (WGS) entry which is preliminary data.</text>
</comment>
<evidence type="ECO:0008006" key="4">
    <source>
        <dbReference type="Google" id="ProtNLM"/>
    </source>
</evidence>
<dbReference type="Proteomes" id="UP001500420">
    <property type="component" value="Unassembled WGS sequence"/>
</dbReference>
<keyword evidence="1" id="KW-0472">Membrane</keyword>
<proteinExistence type="predicted"/>
<keyword evidence="1" id="KW-0812">Transmembrane</keyword>
<feature type="transmembrane region" description="Helical" evidence="1">
    <location>
        <begin position="25"/>
        <end position="44"/>
    </location>
</feature>
<name>A0AAV3T9K7_9EURY</name>
<keyword evidence="3" id="KW-1185">Reference proteome</keyword>
<evidence type="ECO:0000256" key="1">
    <source>
        <dbReference type="SAM" id="Phobius"/>
    </source>
</evidence>
<protein>
    <recommendedName>
        <fullName evidence="4">Preprotein translocase subunit Sec61beta</fullName>
    </recommendedName>
</protein>
<dbReference type="RefSeq" id="WP_343773483.1">
    <property type="nucleotide sequence ID" value="NZ_BAAADV010000002.1"/>
</dbReference>